<evidence type="ECO:0000259" key="2">
    <source>
        <dbReference type="Pfam" id="PF24181"/>
    </source>
</evidence>
<feature type="domain" description="TEL2-interacting protein 1 second TPR" evidence="3">
    <location>
        <begin position="384"/>
        <end position="657"/>
    </location>
</feature>
<feature type="domain" description="TTI1 C-terminal TPR" evidence="2">
    <location>
        <begin position="824"/>
        <end position="988"/>
    </location>
</feature>
<evidence type="ECO:0000259" key="1">
    <source>
        <dbReference type="Pfam" id="PF24173"/>
    </source>
</evidence>
<dbReference type="RefSeq" id="XP_004182329.1">
    <property type="nucleotide sequence ID" value="XM_004182281.1"/>
</dbReference>
<dbReference type="Pfam" id="PF21547">
    <property type="entry name" value="TTI1"/>
    <property type="match status" value="1"/>
</dbReference>
<dbReference type="InterPro" id="IPR059075">
    <property type="entry name" value="TPR_TTI1_2nd_yeast"/>
</dbReference>
<dbReference type="AlphaFoldDB" id="I2H8V8"/>
<evidence type="ECO:0000313" key="5">
    <source>
        <dbReference type="Proteomes" id="UP000002866"/>
    </source>
</evidence>
<gene>
    <name evidence="4" type="primary">TBLA0I01510</name>
    <name evidence="4" type="ORF">TBLA_0I01510</name>
</gene>
<sequence length="1091" mass="124370">MDKLIWDNNNLKTSDIKSASKIFNELKPFCIALSKISFLPQESFDPNSSQLLQALKNLSFKLDSYQTTNDDGTTFQFTEQLTNYVYVPISHILRKDSLGVEQTEYLLNILSSLLRLSWSEPYSFPISLAMILFPLIPFLISSDKENKTLKTKASNEFKLASANALNRLFNSLEKQDYCFKFFQGKMLSSMSHSITILLDIITFTPTDPQPQLIALNALKTLYSKIILDGELLSYILPGNVSALSKLFCKPGLVINYKVICKGLDILQTLLVKVYKDSDLSVEEHTYSNVKDLINSKSTSSLIEIKNSNRPHRNTSWLNGTSSQIKLAFESFLPKLLKRNNTEINYTLNYIVSQLIRDCWISLSNCRLLFIETILNLRNDPLHILSEHPDEVIKVIKSNVLKFDNSIQFNDINLLDTTSFAIKSLNNTKLSENHYDTIIQQQQSMIHKISYDVEINNNRWELKTSNNIKEQSSMVIVNDFFSSKDLIDFKYINIIPSLSKDLEVSISQLVENISVTFQLEKSSSNLDSFISQFLSEQENSSISKKSTTLWIALHLLFGFSKSSHILKNNLDEDTLMEDCLIFEENNHDLSNENQEKIMYSCTNVLQYCLQLFDEISIKSESNSNLLTKENESALCILIYSIQQISSIMKDEFYDELIDYFYIVIENLASSSSKVRSFAQSCSITIANQLYNGSINDMINNNVDYLIESISQRYTMGFTNKITTVLMVICKMTNYSIIEKFKDLLDLVFKTIDYYHGYSDICLEFIKLFEIITFKMKDQFLPKFNNEISITSGINSFGSWGLQNIDQVINNLDTEASVDPISEMSDSELTNKAKNFQEYFDSKIREVDSDDEDDEPDDAIITTDINGISEEVDGNNSSFGKKNDDEDKWVSPIPAESYKILLHFLGYSDRLLMHPSKPLKVQVLRLINLIIPLLSTQYNSFLPQVALIWDNIVLCSLGNDYAIVKPACDCLYEIIHYSGDFISKRFIDLWNKMESDSILLREIRPNLQGSGNLQIKEKKITLHHKFPTVTQNALKALSNMLLEGVQITGLLLAETTVTQMIYCCVHVIPAATLANKSLLIGDIVYSLTGNGKL</sequence>
<dbReference type="Proteomes" id="UP000002866">
    <property type="component" value="Chromosome 9"/>
</dbReference>
<keyword evidence="5" id="KW-1185">Reference proteome</keyword>
<organism evidence="4 5">
    <name type="scientific">Henningerozyma blattae (strain ATCC 34711 / CBS 6284 / DSM 70876 / NBRC 10599 / NRRL Y-10934 / UCD 77-7)</name>
    <name type="common">Yeast</name>
    <name type="synonym">Tetrapisispora blattae</name>
    <dbReference type="NCBI Taxonomy" id="1071380"/>
    <lineage>
        <taxon>Eukaryota</taxon>
        <taxon>Fungi</taxon>
        <taxon>Dikarya</taxon>
        <taxon>Ascomycota</taxon>
        <taxon>Saccharomycotina</taxon>
        <taxon>Saccharomycetes</taxon>
        <taxon>Saccharomycetales</taxon>
        <taxon>Saccharomycetaceae</taxon>
        <taxon>Henningerozyma</taxon>
    </lineage>
</organism>
<dbReference type="Pfam" id="PF26245">
    <property type="entry name" value="TPR_TTI1_2nd_yeast"/>
    <property type="match status" value="1"/>
</dbReference>
<dbReference type="eggNOG" id="KOG4524">
    <property type="taxonomic scope" value="Eukaryota"/>
</dbReference>
<dbReference type="PANTHER" id="PTHR18460:SF3">
    <property type="entry name" value="TELO2-INTERACTING PROTEIN 1 HOMOLOG"/>
    <property type="match status" value="1"/>
</dbReference>
<dbReference type="InterPro" id="IPR016441">
    <property type="entry name" value="Tti1"/>
</dbReference>
<dbReference type="PANTHER" id="PTHR18460">
    <property type="entry name" value="TEL2 INTERACTING PROTEIN 1 TTI1 FAMILY MEMBER"/>
    <property type="match status" value="1"/>
</dbReference>
<dbReference type="SUPFAM" id="SSF48371">
    <property type="entry name" value="ARM repeat"/>
    <property type="match status" value="1"/>
</dbReference>
<name>I2H8V8_HENB6</name>
<feature type="domain" description="TTI1 N-terminal TPR" evidence="1">
    <location>
        <begin position="23"/>
        <end position="379"/>
    </location>
</feature>
<dbReference type="Pfam" id="PF24181">
    <property type="entry name" value="TPR_TTI1_C"/>
    <property type="match status" value="1"/>
</dbReference>
<dbReference type="FunCoup" id="I2H8V8">
    <property type="interactions" value="658"/>
</dbReference>
<dbReference type="EMBL" id="HE806324">
    <property type="protein sequence ID" value="CCH62810.1"/>
    <property type="molecule type" value="Genomic_DNA"/>
</dbReference>
<dbReference type="GO" id="GO:0110078">
    <property type="term" value="C:TTT Hsp90 cochaperone complex"/>
    <property type="evidence" value="ECO:0007669"/>
    <property type="project" value="EnsemblFungi"/>
</dbReference>
<dbReference type="PIRSF" id="PIRSF005250">
    <property type="entry name" value="UCP005250"/>
    <property type="match status" value="1"/>
</dbReference>
<evidence type="ECO:0000259" key="3">
    <source>
        <dbReference type="Pfam" id="PF26245"/>
    </source>
</evidence>
<dbReference type="OMA" id="PHPKKPW"/>
<dbReference type="OrthoDB" id="6781668at2759"/>
<dbReference type="InterPro" id="IPR052587">
    <property type="entry name" value="TELO2-interacting_protein_1"/>
</dbReference>
<dbReference type="GO" id="GO:0005737">
    <property type="term" value="C:cytoplasm"/>
    <property type="evidence" value="ECO:0007669"/>
    <property type="project" value="TreeGrafter"/>
</dbReference>
<dbReference type="InterPro" id="IPR049362">
    <property type="entry name" value="TTI1_rpt"/>
</dbReference>
<dbReference type="InParanoid" id="I2H8V8"/>
<dbReference type="InterPro" id="IPR016024">
    <property type="entry name" value="ARM-type_fold"/>
</dbReference>
<proteinExistence type="predicted"/>
<dbReference type="STRING" id="1071380.I2H8V8"/>
<dbReference type="InterPro" id="IPR057566">
    <property type="entry name" value="TPR_TTI1_N"/>
</dbReference>
<protein>
    <recommendedName>
        <fullName evidence="6">TEL2-interacting protein 1</fullName>
    </recommendedName>
</protein>
<evidence type="ECO:0000313" key="4">
    <source>
        <dbReference type="EMBL" id="CCH62810.1"/>
    </source>
</evidence>
<evidence type="ECO:0008006" key="6">
    <source>
        <dbReference type="Google" id="ProtNLM"/>
    </source>
</evidence>
<dbReference type="GeneID" id="14497988"/>
<reference evidence="4 5" key="1">
    <citation type="journal article" date="2011" name="Proc. Natl. Acad. Sci. U.S.A.">
        <title>Evolutionary erosion of yeast sex chromosomes by mating-type switching accidents.</title>
        <authorList>
            <person name="Gordon J.L."/>
            <person name="Armisen D."/>
            <person name="Proux-Wera E."/>
            <person name="Oheigeartaigh S.S."/>
            <person name="Byrne K.P."/>
            <person name="Wolfe K.H."/>
        </authorList>
    </citation>
    <scope>NUCLEOTIDE SEQUENCE [LARGE SCALE GENOMIC DNA]</scope>
    <source>
        <strain evidence="5">ATCC 34711 / CBS 6284 / DSM 70876 / NBRC 10599 / NRRL Y-10934 / UCD 77-7</strain>
    </source>
</reference>
<dbReference type="InterPro" id="IPR057567">
    <property type="entry name" value="TPR_TTI1_C"/>
</dbReference>
<dbReference type="KEGG" id="tbl:TBLA_0I01510"/>
<accession>I2H8V8</accession>
<dbReference type="Pfam" id="PF24173">
    <property type="entry name" value="TPR_TTI1_N"/>
    <property type="match status" value="1"/>
</dbReference>
<dbReference type="HOGENOM" id="CLU_005544_0_0_1"/>